<comment type="similarity">
    <text evidence="2">Belongs to the EamA transporter family.</text>
</comment>
<reference evidence="8 9" key="1">
    <citation type="submission" date="2022-04" db="EMBL/GenBank/DDBJ databases">
        <title>Pseudomonas knackmussii B09-2.</title>
        <authorList>
            <person name="Deng Y."/>
        </authorList>
    </citation>
    <scope>NUCLEOTIDE SEQUENCE [LARGE SCALE GENOMIC DNA]</scope>
    <source>
        <strain evidence="8 9">B09-2</strain>
    </source>
</reference>
<feature type="transmembrane region" description="Helical" evidence="6">
    <location>
        <begin position="197"/>
        <end position="219"/>
    </location>
</feature>
<feature type="transmembrane region" description="Helical" evidence="6">
    <location>
        <begin position="78"/>
        <end position="98"/>
    </location>
</feature>
<dbReference type="PANTHER" id="PTHR32322:SF2">
    <property type="entry name" value="EAMA DOMAIN-CONTAINING PROTEIN"/>
    <property type="match status" value="1"/>
</dbReference>
<accession>A0ABY4KVP9</accession>
<keyword evidence="9" id="KW-1185">Reference proteome</keyword>
<comment type="subcellular location">
    <subcellularLocation>
        <location evidence="1">Membrane</location>
        <topology evidence="1">Multi-pass membrane protein</topology>
    </subcellularLocation>
</comment>
<dbReference type="PANTHER" id="PTHR32322">
    <property type="entry name" value="INNER MEMBRANE TRANSPORTER"/>
    <property type="match status" value="1"/>
</dbReference>
<dbReference type="Gene3D" id="1.10.3730.20">
    <property type="match status" value="1"/>
</dbReference>
<evidence type="ECO:0000256" key="5">
    <source>
        <dbReference type="ARBA" id="ARBA00023136"/>
    </source>
</evidence>
<feature type="domain" description="EamA" evidence="7">
    <location>
        <begin position="167"/>
        <end position="303"/>
    </location>
</feature>
<dbReference type="InterPro" id="IPR037185">
    <property type="entry name" value="EmrE-like"/>
</dbReference>
<evidence type="ECO:0000256" key="6">
    <source>
        <dbReference type="SAM" id="Phobius"/>
    </source>
</evidence>
<keyword evidence="3 6" id="KW-0812">Transmembrane</keyword>
<feature type="transmembrane region" description="Helical" evidence="6">
    <location>
        <begin position="45"/>
        <end position="66"/>
    </location>
</feature>
<name>A0ABY4KVP9_9PSED</name>
<protein>
    <submittedName>
        <fullName evidence="8">DMT family transporter</fullName>
    </submittedName>
</protein>
<feature type="domain" description="EamA" evidence="7">
    <location>
        <begin position="17"/>
        <end position="149"/>
    </location>
</feature>
<dbReference type="Proteomes" id="UP000831189">
    <property type="component" value="Chromosome"/>
</dbReference>
<evidence type="ECO:0000313" key="8">
    <source>
        <dbReference type="EMBL" id="UPQ84754.1"/>
    </source>
</evidence>
<evidence type="ECO:0000259" key="7">
    <source>
        <dbReference type="Pfam" id="PF00892"/>
    </source>
</evidence>
<dbReference type="InterPro" id="IPR000620">
    <property type="entry name" value="EamA_dom"/>
</dbReference>
<organism evidence="8 9">
    <name type="scientific">Pseudomonas knackmussii</name>
    <dbReference type="NCBI Taxonomy" id="65741"/>
    <lineage>
        <taxon>Bacteria</taxon>
        <taxon>Pseudomonadati</taxon>
        <taxon>Pseudomonadota</taxon>
        <taxon>Gammaproteobacteria</taxon>
        <taxon>Pseudomonadales</taxon>
        <taxon>Pseudomonadaceae</taxon>
        <taxon>Pseudomonas</taxon>
    </lineage>
</organism>
<feature type="transmembrane region" description="Helical" evidence="6">
    <location>
        <begin position="286"/>
        <end position="304"/>
    </location>
</feature>
<feature type="transmembrane region" description="Helical" evidence="6">
    <location>
        <begin position="104"/>
        <end position="125"/>
    </location>
</feature>
<feature type="transmembrane region" description="Helical" evidence="6">
    <location>
        <begin position="231"/>
        <end position="251"/>
    </location>
</feature>
<sequence length="322" mass="33927">MSTTSSDSPALFPRHIAVLILVCLGCAFAGNHVAARVAFDDGAGVLLAILLRSGGTLIVLAGLVFWQRQSIRLAPGAWRWQLLLGLLIAAQSICLYSAVARIPVALALLVANVFPILLALLTWALGGARPTARTAMLMGLILVGLFFVLEVPERLSSSEDVGPEWVIGVALAFCAASVFATALWITDHKLSQVRGSVRSMLTMLVVFSSANLAGVSGLLPGGLSLPQSDTGWIALAVLVALYGIGFITLFVSVPRLNMPRNAPVMNIEPLATLIMGWLVLDQMLAAGQIMGGVIVIFGIVMLTYRKTEEPADSTGGAKKAAR</sequence>
<evidence type="ECO:0000256" key="1">
    <source>
        <dbReference type="ARBA" id="ARBA00004141"/>
    </source>
</evidence>
<feature type="transmembrane region" description="Helical" evidence="6">
    <location>
        <begin position="165"/>
        <end position="185"/>
    </location>
</feature>
<evidence type="ECO:0000256" key="2">
    <source>
        <dbReference type="ARBA" id="ARBA00007362"/>
    </source>
</evidence>
<feature type="transmembrane region" description="Helical" evidence="6">
    <location>
        <begin position="132"/>
        <end position="149"/>
    </location>
</feature>
<dbReference type="Pfam" id="PF00892">
    <property type="entry name" value="EamA"/>
    <property type="match status" value="2"/>
</dbReference>
<evidence type="ECO:0000313" key="9">
    <source>
        <dbReference type="Proteomes" id="UP000831189"/>
    </source>
</evidence>
<proteinExistence type="inferred from homology"/>
<dbReference type="InterPro" id="IPR050638">
    <property type="entry name" value="AA-Vitamin_Transporters"/>
</dbReference>
<gene>
    <name evidence="8" type="ORF">M0M42_10400</name>
</gene>
<dbReference type="EMBL" id="CP096208">
    <property type="protein sequence ID" value="UPQ84754.1"/>
    <property type="molecule type" value="Genomic_DNA"/>
</dbReference>
<keyword evidence="4 6" id="KW-1133">Transmembrane helix</keyword>
<dbReference type="SUPFAM" id="SSF103481">
    <property type="entry name" value="Multidrug resistance efflux transporter EmrE"/>
    <property type="match status" value="2"/>
</dbReference>
<keyword evidence="5 6" id="KW-0472">Membrane</keyword>
<evidence type="ECO:0000256" key="4">
    <source>
        <dbReference type="ARBA" id="ARBA00022989"/>
    </source>
</evidence>
<evidence type="ECO:0000256" key="3">
    <source>
        <dbReference type="ARBA" id="ARBA00022692"/>
    </source>
</evidence>